<protein>
    <recommendedName>
        <fullName evidence="3">Galectin</fullName>
    </recommendedName>
</protein>
<dbReference type="PANTHER" id="PTHR11346">
    <property type="entry name" value="GALECTIN"/>
    <property type="match status" value="1"/>
</dbReference>
<dbReference type="FunFam" id="2.60.120.200:FF:000124">
    <property type="entry name" value="Galectin-4"/>
    <property type="match status" value="1"/>
</dbReference>
<evidence type="ECO:0000256" key="1">
    <source>
        <dbReference type="ARBA" id="ARBA00022734"/>
    </source>
</evidence>
<dbReference type="CDD" id="cd00070">
    <property type="entry name" value="GLECT"/>
    <property type="match status" value="2"/>
</dbReference>
<dbReference type="EMBL" id="KN551433">
    <property type="protein sequence ID" value="KHJ92305.1"/>
    <property type="molecule type" value="Genomic_DNA"/>
</dbReference>
<sequence length="289" mass="32977">MKCHNIYILLALVTVTTTEDQEKTEPEQTLVVKGSTIDESQRFTINLHCKSADFTGNDVPLHISVRFDEGKVEDIPSHQVTVQILMNNCSKTEERRSNLIKKRKPSDIRMRAHDDRFQIVIDQKEFKDYEHRHPQTLITLLSTDGVRSRNDAHAGRHYQQLLENKEATESVVGSTLYINGTVKNNSTRFNIDLLRRNGDIALHFNPRFDEKAVIRNALAANEWGNEEKEGKTPFEKGVGFDLAIKNEAYAFQIFVNGERFTSFAHRADPNDITGLQIQGDIELTGIQIQ</sequence>
<dbReference type="InterPro" id="IPR013320">
    <property type="entry name" value="ConA-like_dom_sf"/>
</dbReference>
<reference evidence="6 7" key="1">
    <citation type="submission" date="2014-03" db="EMBL/GenBank/DDBJ databases">
        <title>Draft genome of the hookworm Oesophagostomum dentatum.</title>
        <authorList>
            <person name="Mitreva M."/>
        </authorList>
    </citation>
    <scope>NUCLEOTIDE SEQUENCE [LARGE SCALE GENOMIC DNA]</scope>
    <source>
        <strain evidence="6 7">OD-Hann</strain>
    </source>
</reference>
<dbReference type="PANTHER" id="PTHR11346:SF176">
    <property type="entry name" value="32 KDA BETA-GALACTOSIDE-BINDING LECTIN LEC-3"/>
    <property type="match status" value="1"/>
</dbReference>
<evidence type="ECO:0000256" key="3">
    <source>
        <dbReference type="RuleBase" id="RU102079"/>
    </source>
</evidence>
<dbReference type="InterPro" id="IPR001079">
    <property type="entry name" value="Galectin_CRD"/>
</dbReference>
<organism evidence="6 7">
    <name type="scientific">Oesophagostomum dentatum</name>
    <name type="common">Nodular worm</name>
    <dbReference type="NCBI Taxonomy" id="61180"/>
    <lineage>
        <taxon>Eukaryota</taxon>
        <taxon>Metazoa</taxon>
        <taxon>Ecdysozoa</taxon>
        <taxon>Nematoda</taxon>
        <taxon>Chromadorea</taxon>
        <taxon>Rhabditida</taxon>
        <taxon>Rhabditina</taxon>
        <taxon>Rhabditomorpha</taxon>
        <taxon>Strongyloidea</taxon>
        <taxon>Strongylidae</taxon>
        <taxon>Oesophagostomum</taxon>
    </lineage>
</organism>
<dbReference type="SMART" id="SM00276">
    <property type="entry name" value="GLECT"/>
    <property type="match status" value="2"/>
</dbReference>
<keyword evidence="7" id="KW-1185">Reference proteome</keyword>
<name>A0A0B1TA97_OESDE</name>
<dbReference type="GO" id="GO:0030246">
    <property type="term" value="F:carbohydrate binding"/>
    <property type="evidence" value="ECO:0007669"/>
    <property type="project" value="UniProtKB-UniRule"/>
</dbReference>
<accession>A0A0B1TA97</accession>
<dbReference type="PROSITE" id="PS51304">
    <property type="entry name" value="GALECTIN"/>
    <property type="match status" value="2"/>
</dbReference>
<keyword evidence="1 3" id="KW-0430">Lectin</keyword>
<dbReference type="GO" id="GO:0016936">
    <property type="term" value="F:galactoside binding"/>
    <property type="evidence" value="ECO:0007669"/>
    <property type="project" value="TreeGrafter"/>
</dbReference>
<dbReference type="InterPro" id="IPR044156">
    <property type="entry name" value="Galectin-like"/>
</dbReference>
<dbReference type="Gene3D" id="2.60.120.200">
    <property type="match status" value="2"/>
</dbReference>
<feature type="signal peptide" evidence="4">
    <location>
        <begin position="1"/>
        <end position="18"/>
    </location>
</feature>
<feature type="domain" description="Galectin" evidence="5">
    <location>
        <begin position="16"/>
        <end position="155"/>
    </location>
</feature>
<evidence type="ECO:0000256" key="4">
    <source>
        <dbReference type="SAM" id="SignalP"/>
    </source>
</evidence>
<proteinExistence type="predicted"/>
<evidence type="ECO:0000259" key="5">
    <source>
        <dbReference type="PROSITE" id="PS51304"/>
    </source>
</evidence>
<dbReference type="AlphaFoldDB" id="A0A0B1TA97"/>
<evidence type="ECO:0000313" key="6">
    <source>
        <dbReference type="EMBL" id="KHJ92305.1"/>
    </source>
</evidence>
<dbReference type="SMART" id="SM00908">
    <property type="entry name" value="Gal-bind_lectin"/>
    <property type="match status" value="2"/>
</dbReference>
<keyword evidence="4" id="KW-0732">Signal</keyword>
<feature type="chain" id="PRO_5002082037" description="Galectin" evidence="4">
    <location>
        <begin position="19"/>
        <end position="289"/>
    </location>
</feature>
<keyword evidence="2" id="KW-0677">Repeat</keyword>
<gene>
    <name evidence="6" type="ORF">OESDEN_07809</name>
</gene>
<feature type="domain" description="Galectin" evidence="5">
    <location>
        <begin position="162"/>
        <end position="289"/>
    </location>
</feature>
<evidence type="ECO:0000313" key="7">
    <source>
        <dbReference type="Proteomes" id="UP000053660"/>
    </source>
</evidence>
<dbReference type="OrthoDB" id="6251307at2759"/>
<dbReference type="Pfam" id="PF00337">
    <property type="entry name" value="Gal-bind_lectin"/>
    <property type="match status" value="2"/>
</dbReference>
<dbReference type="Proteomes" id="UP000053660">
    <property type="component" value="Unassembled WGS sequence"/>
</dbReference>
<evidence type="ECO:0000256" key="2">
    <source>
        <dbReference type="ARBA" id="ARBA00022737"/>
    </source>
</evidence>
<dbReference type="SUPFAM" id="SSF49899">
    <property type="entry name" value="Concanavalin A-like lectins/glucanases"/>
    <property type="match status" value="2"/>
</dbReference>